<name>A0A2I0J260_PUNGR</name>
<evidence type="ECO:0000313" key="2">
    <source>
        <dbReference type="Proteomes" id="UP000233551"/>
    </source>
</evidence>
<protein>
    <submittedName>
        <fullName evidence="1">Uncharacterized protein</fullName>
    </submittedName>
</protein>
<comment type="caution">
    <text evidence="1">The sequence shown here is derived from an EMBL/GenBank/DDBJ whole genome shotgun (WGS) entry which is preliminary data.</text>
</comment>
<accession>A0A2I0J260</accession>
<proteinExistence type="predicted"/>
<sequence>MDAGDGSRHRRRFAVVYLGLTGAKTVGIEGKICGFLAKCSSSPISKFPETRANFPFFLAGSCSSSSELSISLFNCNLFPFSVKISADYGENRENSRFWGSGQAGIASSPWRFSPLDALVRAGMDAGDGSRHRRPFAVISADYGENRENSRFWGSGPAGIASSP</sequence>
<evidence type="ECO:0000313" key="1">
    <source>
        <dbReference type="EMBL" id="PKI50327.1"/>
    </source>
</evidence>
<dbReference type="EMBL" id="PGOL01002135">
    <property type="protein sequence ID" value="PKI50327.1"/>
    <property type="molecule type" value="Genomic_DNA"/>
</dbReference>
<dbReference type="Proteomes" id="UP000233551">
    <property type="component" value="Unassembled WGS sequence"/>
</dbReference>
<dbReference type="AlphaFoldDB" id="A0A2I0J260"/>
<keyword evidence="2" id="KW-1185">Reference proteome</keyword>
<organism evidence="1 2">
    <name type="scientific">Punica granatum</name>
    <name type="common">Pomegranate</name>
    <dbReference type="NCBI Taxonomy" id="22663"/>
    <lineage>
        <taxon>Eukaryota</taxon>
        <taxon>Viridiplantae</taxon>
        <taxon>Streptophyta</taxon>
        <taxon>Embryophyta</taxon>
        <taxon>Tracheophyta</taxon>
        <taxon>Spermatophyta</taxon>
        <taxon>Magnoliopsida</taxon>
        <taxon>eudicotyledons</taxon>
        <taxon>Gunneridae</taxon>
        <taxon>Pentapetalae</taxon>
        <taxon>rosids</taxon>
        <taxon>malvids</taxon>
        <taxon>Myrtales</taxon>
        <taxon>Lythraceae</taxon>
        <taxon>Punica</taxon>
    </lineage>
</organism>
<reference evidence="1 2" key="1">
    <citation type="submission" date="2017-11" db="EMBL/GenBank/DDBJ databases">
        <title>De-novo sequencing of pomegranate (Punica granatum L.) genome.</title>
        <authorList>
            <person name="Akparov Z."/>
            <person name="Amiraslanov A."/>
            <person name="Hajiyeva S."/>
            <person name="Abbasov M."/>
            <person name="Kaur K."/>
            <person name="Hamwieh A."/>
            <person name="Solovyev V."/>
            <person name="Salamov A."/>
            <person name="Braich B."/>
            <person name="Kosarev P."/>
            <person name="Mahmoud A."/>
            <person name="Hajiyev E."/>
            <person name="Babayeva S."/>
            <person name="Izzatullayeva V."/>
            <person name="Mammadov A."/>
            <person name="Mammadov A."/>
            <person name="Sharifova S."/>
            <person name="Ojaghi J."/>
            <person name="Eynullazada K."/>
            <person name="Bayramov B."/>
            <person name="Abdulazimova A."/>
            <person name="Shahmuradov I."/>
        </authorList>
    </citation>
    <scope>NUCLEOTIDE SEQUENCE [LARGE SCALE GENOMIC DNA]</scope>
    <source>
        <strain evidence="2">cv. AG2017</strain>
        <tissue evidence="1">Leaf</tissue>
    </source>
</reference>
<gene>
    <name evidence="1" type="ORF">CRG98_029281</name>
</gene>